<evidence type="ECO:0008006" key="3">
    <source>
        <dbReference type="Google" id="ProtNLM"/>
    </source>
</evidence>
<dbReference type="InterPro" id="IPR013320">
    <property type="entry name" value="ConA-like_dom_sf"/>
</dbReference>
<dbReference type="SUPFAM" id="SSF49899">
    <property type="entry name" value="Concanavalin A-like lectins/glucanases"/>
    <property type="match status" value="1"/>
</dbReference>
<dbReference type="Proteomes" id="UP000199705">
    <property type="component" value="Unassembled WGS sequence"/>
</dbReference>
<evidence type="ECO:0000313" key="1">
    <source>
        <dbReference type="EMBL" id="SDH01624.1"/>
    </source>
</evidence>
<proteinExistence type="predicted"/>
<evidence type="ECO:0000313" key="2">
    <source>
        <dbReference type="Proteomes" id="UP000199705"/>
    </source>
</evidence>
<dbReference type="GO" id="GO:0005975">
    <property type="term" value="P:carbohydrate metabolic process"/>
    <property type="evidence" value="ECO:0007669"/>
    <property type="project" value="UniProtKB-ARBA"/>
</dbReference>
<dbReference type="GO" id="GO:0004553">
    <property type="term" value="F:hydrolase activity, hydrolyzing O-glycosyl compounds"/>
    <property type="evidence" value="ECO:0007669"/>
    <property type="project" value="UniProtKB-ARBA"/>
</dbReference>
<dbReference type="EMBL" id="FNCG01000006">
    <property type="protein sequence ID" value="SDH01624.1"/>
    <property type="molecule type" value="Genomic_DNA"/>
</dbReference>
<dbReference type="Gene3D" id="2.60.120.560">
    <property type="entry name" value="Exo-inulinase, domain 1"/>
    <property type="match status" value="1"/>
</dbReference>
<dbReference type="AlphaFoldDB" id="A0A1G7YYZ4"/>
<dbReference type="STRING" id="551996.SAMN05192573_10693"/>
<sequence>MDVACVNPKGGFVGLAFHIRDAHHYETVYFRPGASGTINAIQYMPEKKAEFNWWDYEATKYQPKAIIPQNKWFHVKVVVRGSKMEVYADNAPKPAMVYTPLDPSLKSGEVGYWHGNCPKGAYKNLVVTAFN</sequence>
<protein>
    <recommendedName>
        <fullName evidence="3">DUF1080 domain-containing protein</fullName>
    </recommendedName>
</protein>
<name>A0A1G7YYZ4_9SPHI</name>
<organism evidence="1 2">
    <name type="scientific">Mucilaginibacter gossypii</name>
    <dbReference type="NCBI Taxonomy" id="551996"/>
    <lineage>
        <taxon>Bacteria</taxon>
        <taxon>Pseudomonadati</taxon>
        <taxon>Bacteroidota</taxon>
        <taxon>Sphingobacteriia</taxon>
        <taxon>Sphingobacteriales</taxon>
        <taxon>Sphingobacteriaceae</taxon>
        <taxon>Mucilaginibacter</taxon>
    </lineage>
</organism>
<accession>A0A1G7YYZ4</accession>
<keyword evidence="2" id="KW-1185">Reference proteome</keyword>
<reference evidence="2" key="1">
    <citation type="submission" date="2016-10" db="EMBL/GenBank/DDBJ databases">
        <authorList>
            <person name="Varghese N."/>
            <person name="Submissions S."/>
        </authorList>
    </citation>
    <scope>NUCLEOTIDE SEQUENCE [LARGE SCALE GENOMIC DNA]</scope>
    <source>
        <strain evidence="2">Gh-67</strain>
    </source>
</reference>
<dbReference type="RefSeq" id="WP_091167854.1">
    <property type="nucleotide sequence ID" value="NZ_FNCG01000006.1"/>
</dbReference>
<gene>
    <name evidence="1" type="ORF">SAMN05192573_10693</name>
</gene>